<protein>
    <submittedName>
        <fullName evidence="1">Uncharacterized protein</fullName>
    </submittedName>
</protein>
<gene>
    <name evidence="1" type="ORF">EAG_07446</name>
</gene>
<dbReference type="AlphaFoldDB" id="E2B144"/>
<sequence>IPHEVQLLLQLREKFCLPVIDKERTIVELLKNVEYSIDKLPVDVRTTLRNRSFPIINIFHYSTPHVSPVDKIILNSFNAVKKFTKDNTNILFTRAVKGNITIVLDKDSYFS</sequence>
<keyword evidence="2" id="KW-1185">Reference proteome</keyword>
<organism evidence="2">
    <name type="scientific">Camponotus floridanus</name>
    <name type="common">Florida carpenter ant</name>
    <dbReference type="NCBI Taxonomy" id="104421"/>
    <lineage>
        <taxon>Eukaryota</taxon>
        <taxon>Metazoa</taxon>
        <taxon>Ecdysozoa</taxon>
        <taxon>Arthropoda</taxon>
        <taxon>Hexapoda</taxon>
        <taxon>Insecta</taxon>
        <taxon>Pterygota</taxon>
        <taxon>Neoptera</taxon>
        <taxon>Endopterygota</taxon>
        <taxon>Hymenoptera</taxon>
        <taxon>Apocrita</taxon>
        <taxon>Aculeata</taxon>
        <taxon>Formicoidea</taxon>
        <taxon>Formicidae</taxon>
        <taxon>Formicinae</taxon>
        <taxon>Camponotus</taxon>
    </lineage>
</organism>
<dbReference type="EMBL" id="GL444779">
    <property type="protein sequence ID" value="EFN60595.1"/>
    <property type="molecule type" value="Genomic_DNA"/>
</dbReference>
<evidence type="ECO:0000313" key="2">
    <source>
        <dbReference type="Proteomes" id="UP000000311"/>
    </source>
</evidence>
<dbReference type="InParanoid" id="E2B144"/>
<name>E2B144_CAMFO</name>
<reference evidence="1 2" key="1">
    <citation type="journal article" date="2010" name="Science">
        <title>Genomic comparison of the ants Camponotus floridanus and Harpegnathos saltator.</title>
        <authorList>
            <person name="Bonasio R."/>
            <person name="Zhang G."/>
            <person name="Ye C."/>
            <person name="Mutti N.S."/>
            <person name="Fang X."/>
            <person name="Qin N."/>
            <person name="Donahue G."/>
            <person name="Yang P."/>
            <person name="Li Q."/>
            <person name="Li C."/>
            <person name="Zhang P."/>
            <person name="Huang Z."/>
            <person name="Berger S.L."/>
            <person name="Reinberg D."/>
            <person name="Wang J."/>
            <person name="Liebig J."/>
        </authorList>
    </citation>
    <scope>NUCLEOTIDE SEQUENCE [LARGE SCALE GENOMIC DNA]</scope>
    <source>
        <strain evidence="2">C129</strain>
    </source>
</reference>
<dbReference type="Proteomes" id="UP000000311">
    <property type="component" value="Unassembled WGS sequence"/>
</dbReference>
<feature type="non-terminal residue" evidence="1">
    <location>
        <position position="111"/>
    </location>
</feature>
<accession>E2B144</accession>
<evidence type="ECO:0000313" key="1">
    <source>
        <dbReference type="EMBL" id="EFN60595.1"/>
    </source>
</evidence>
<dbReference type="OrthoDB" id="7552915at2759"/>
<feature type="non-terminal residue" evidence="1">
    <location>
        <position position="1"/>
    </location>
</feature>
<proteinExistence type="predicted"/>